<dbReference type="Pfam" id="PF13517">
    <property type="entry name" value="FG-GAP_3"/>
    <property type="match status" value="2"/>
</dbReference>
<dbReference type="Gene3D" id="2.60.40.1250">
    <property type="entry name" value="Thiol:disulfide interchange protein DsbD, N-terminal domain"/>
    <property type="match status" value="1"/>
</dbReference>
<feature type="domain" description="Thiol:disulfide interchange protein DsbD N-terminal" evidence="3">
    <location>
        <begin position="503"/>
        <end position="623"/>
    </location>
</feature>
<dbReference type="InterPro" id="IPR013517">
    <property type="entry name" value="FG-GAP"/>
</dbReference>
<gene>
    <name evidence="4" type="ORF">ELS83_05815</name>
</gene>
<feature type="signal peptide" evidence="2">
    <location>
        <begin position="1"/>
        <end position="19"/>
    </location>
</feature>
<dbReference type="EMBL" id="RZNH01000006">
    <property type="protein sequence ID" value="NOU59328.1"/>
    <property type="molecule type" value="Genomic_DNA"/>
</dbReference>
<dbReference type="Gene3D" id="2.130.10.130">
    <property type="entry name" value="Integrin alpha, N-terminal"/>
    <property type="match status" value="2"/>
</dbReference>
<name>A0ABX1WTC1_9BACT</name>
<protein>
    <recommendedName>
        <fullName evidence="3">Thiol:disulfide interchange protein DsbD N-terminal domain-containing protein</fullName>
    </recommendedName>
</protein>
<keyword evidence="1 2" id="KW-0732">Signal</keyword>
<evidence type="ECO:0000256" key="2">
    <source>
        <dbReference type="SAM" id="SignalP"/>
    </source>
</evidence>
<dbReference type="PANTHER" id="PTHR44103">
    <property type="entry name" value="PROPROTEIN CONVERTASE P"/>
    <property type="match status" value="1"/>
</dbReference>
<reference evidence="4 5" key="1">
    <citation type="submission" date="2018-12" db="EMBL/GenBank/DDBJ databases">
        <title>Marinifilum JC070 sp. nov., a marine bacterium isolated from Yongle Blue Hole in the South China Sea.</title>
        <authorList>
            <person name="Fu T."/>
        </authorList>
    </citation>
    <scope>NUCLEOTIDE SEQUENCE [LARGE SCALE GENOMIC DNA]</scope>
    <source>
        <strain evidence="4 5">JC070</strain>
    </source>
</reference>
<evidence type="ECO:0000256" key="1">
    <source>
        <dbReference type="ARBA" id="ARBA00022729"/>
    </source>
</evidence>
<dbReference type="InterPro" id="IPR036929">
    <property type="entry name" value="DsbDN_sf"/>
</dbReference>
<proteinExistence type="predicted"/>
<evidence type="ECO:0000313" key="4">
    <source>
        <dbReference type="EMBL" id="NOU59328.1"/>
    </source>
</evidence>
<dbReference type="InterPro" id="IPR028994">
    <property type="entry name" value="Integrin_alpha_N"/>
</dbReference>
<feature type="chain" id="PRO_5047033202" description="Thiol:disulfide interchange protein DsbD N-terminal domain-containing protein" evidence="2">
    <location>
        <begin position="20"/>
        <end position="630"/>
    </location>
</feature>
<dbReference type="InterPro" id="IPR028250">
    <property type="entry name" value="DsbDN"/>
</dbReference>
<sequence>MKRIVNLLLVVCCVLSATAQNREEDKEKTKNFPKMREIKNADIPGAPLLKNPILLTGSKNEIRTEKHGLIYPAFFDWNKDGKKDLLLGEFETGDTGSNIKVYINKGSDKKPKYTGEYFYATDIKGDTITNHQWCCIGIHPRIVDMDGDGHLDILSGQYNPGKISWWRGSDKGFLPRVFIDQEGYVEGARLTHDDPSWDPKANSYWNYTSADFADFNGDGLLDLFVGGSDGFRVALNKGTKVKPKFGLRKYLHHVDGSILKVNDPEQKWVEQAKKDGTYINLAGVGKGYMTPTDWDGDGVLDLLVTHEYYQKGHNPVEFFRGVQTDKGLRFEAKRALFSELNGDKAMPGCQPMITVVDYNNDGVQDIVMGISIPTINGYDAVPEIAWRWVKDMQIEMPGKDAGRTIKWAGGVEGAIKKIEADTMGWTRRMYMGNLDDYKYLTMRHRGYTFVFYGKKSDTKAIAKKAEAQPAFQRKPWKNELVKSSSTKGPVSFTIKSPERVKYGKEHMLEIDFKLKKDWYLYTENKANISAGFIPTVVSVELPDGVDKIGELVMPKETPKGGMVVYKGDSVCFKQKFSLKRPTREQYMDKNFKPLREVDIKVKIKFQTCNNEMCLPPEEHVVDVKANVSMR</sequence>
<dbReference type="RefSeq" id="WP_171594605.1">
    <property type="nucleotide sequence ID" value="NZ_RZNH01000006.1"/>
</dbReference>
<dbReference type="Proteomes" id="UP000732105">
    <property type="component" value="Unassembled WGS sequence"/>
</dbReference>
<dbReference type="Pfam" id="PF11412">
    <property type="entry name" value="DsbD_N"/>
    <property type="match status" value="1"/>
</dbReference>
<evidence type="ECO:0000313" key="5">
    <source>
        <dbReference type="Proteomes" id="UP000732105"/>
    </source>
</evidence>
<keyword evidence="5" id="KW-1185">Reference proteome</keyword>
<dbReference type="PANTHER" id="PTHR44103:SF1">
    <property type="entry name" value="PROPROTEIN CONVERTASE P"/>
    <property type="match status" value="1"/>
</dbReference>
<comment type="caution">
    <text evidence="4">The sequence shown here is derived from an EMBL/GenBank/DDBJ whole genome shotgun (WGS) entry which is preliminary data.</text>
</comment>
<organism evidence="4 5">
    <name type="scientific">Marinifilum caeruleilacunae</name>
    <dbReference type="NCBI Taxonomy" id="2499076"/>
    <lineage>
        <taxon>Bacteria</taxon>
        <taxon>Pseudomonadati</taxon>
        <taxon>Bacteroidota</taxon>
        <taxon>Bacteroidia</taxon>
        <taxon>Marinilabiliales</taxon>
        <taxon>Marinifilaceae</taxon>
    </lineage>
</organism>
<dbReference type="SUPFAM" id="SSF69318">
    <property type="entry name" value="Integrin alpha N-terminal domain"/>
    <property type="match status" value="1"/>
</dbReference>
<evidence type="ECO:0000259" key="3">
    <source>
        <dbReference type="Pfam" id="PF11412"/>
    </source>
</evidence>
<accession>A0ABX1WTC1</accession>